<sequence length="154" mass="17195">MATRILKDKITKKVTTKSKGNSKEKVIKKDVEYLNDNMKNFCVEYLIDLNGSASYIRAYGEHIEPESAKVMASKLLTNVHVKAYINALLDSYTDNVGLTVGELVNNIKSIAFNEKARHSDRIKASQLLAQYMGLLVEHKDVTSNGSTINVTLED</sequence>
<reference evidence="1 2" key="1">
    <citation type="submission" date="2023-11" db="EMBL/GenBank/DDBJ databases">
        <title>Draft genome sequence of a psychrophilic Clostridium strain from permafrost water brine.</title>
        <authorList>
            <person name="Shcherbakova V.A."/>
            <person name="Trubitsyn V.E."/>
            <person name="Zakharyuk A.G."/>
        </authorList>
    </citation>
    <scope>NUCLEOTIDE SEQUENCE [LARGE SCALE GENOMIC DNA]</scope>
    <source>
        <strain evidence="1 2">14F</strain>
    </source>
</reference>
<dbReference type="InterPro" id="IPR005335">
    <property type="entry name" value="Terminase_ssu"/>
</dbReference>
<dbReference type="EMBL" id="JAZHFS010000033">
    <property type="protein sequence ID" value="MEF2114911.1"/>
    <property type="molecule type" value="Genomic_DNA"/>
</dbReference>
<evidence type="ECO:0000313" key="1">
    <source>
        <dbReference type="EMBL" id="MEF2114911.1"/>
    </source>
</evidence>
<name>A0ABU7UU22_9CLOT</name>
<gene>
    <name evidence="1" type="ORF">SJI18_21720</name>
</gene>
<dbReference type="InterPro" id="IPR052404">
    <property type="entry name" value="SPP1-like_terminase"/>
</dbReference>
<keyword evidence="2" id="KW-1185">Reference proteome</keyword>
<dbReference type="PANTHER" id="PTHR41328:SF2">
    <property type="entry name" value="TERMINASE SMALL SUBUNIT"/>
    <property type="match status" value="1"/>
</dbReference>
<dbReference type="Proteomes" id="UP001498469">
    <property type="component" value="Unassembled WGS sequence"/>
</dbReference>
<protein>
    <submittedName>
        <fullName evidence="1">Terminase small subunit</fullName>
    </submittedName>
</protein>
<evidence type="ECO:0000313" key="2">
    <source>
        <dbReference type="Proteomes" id="UP001498469"/>
    </source>
</evidence>
<dbReference type="PANTHER" id="PTHR41328">
    <property type="entry name" value="TERMINASE SMALL SUBUNIT-RELATED"/>
    <property type="match status" value="1"/>
</dbReference>
<accession>A0ABU7UU22</accession>
<dbReference type="Pfam" id="PF03592">
    <property type="entry name" value="Terminase_2"/>
    <property type="match status" value="1"/>
</dbReference>
<comment type="caution">
    <text evidence="1">The sequence shown here is derived from an EMBL/GenBank/DDBJ whole genome shotgun (WGS) entry which is preliminary data.</text>
</comment>
<dbReference type="RefSeq" id="WP_216247915.1">
    <property type="nucleotide sequence ID" value="NZ_JAZHFS010000033.1"/>
</dbReference>
<proteinExistence type="predicted"/>
<organism evidence="1 2">
    <name type="scientific">Clostridium frigoriphilum</name>
    <dbReference type="NCBI Taxonomy" id="443253"/>
    <lineage>
        <taxon>Bacteria</taxon>
        <taxon>Bacillati</taxon>
        <taxon>Bacillota</taxon>
        <taxon>Clostridia</taxon>
        <taxon>Eubacteriales</taxon>
        <taxon>Clostridiaceae</taxon>
        <taxon>Clostridium</taxon>
    </lineage>
</organism>